<evidence type="ECO:0000313" key="2">
    <source>
        <dbReference type="EMBL" id="GER60739.1"/>
    </source>
</evidence>
<evidence type="ECO:0000313" key="3">
    <source>
        <dbReference type="Proteomes" id="UP000326509"/>
    </source>
</evidence>
<dbReference type="OrthoDB" id="1274006at2"/>
<reference evidence="2 3" key="1">
    <citation type="submission" date="2019-08" db="EMBL/GenBank/DDBJ databases">
        <title>Draft genome sequence of Ulvibacter marinus type strain NBRC 109484.</title>
        <authorList>
            <person name="Kawano K."/>
            <person name="Ushijima N."/>
            <person name="Kihara M."/>
            <person name="Itoh H."/>
        </authorList>
    </citation>
    <scope>NUCLEOTIDE SEQUENCE [LARGE SCALE GENOMIC DNA]</scope>
    <source>
        <strain evidence="2 3">NBRC 109484</strain>
    </source>
</reference>
<proteinExistence type="predicted"/>
<feature type="signal peptide" evidence="1">
    <location>
        <begin position="1"/>
        <end position="20"/>
    </location>
</feature>
<accession>A0A5J4IS39</accession>
<feature type="chain" id="PRO_5023894422" evidence="1">
    <location>
        <begin position="21"/>
        <end position="266"/>
    </location>
</feature>
<dbReference type="EMBL" id="BKCG01000010">
    <property type="protein sequence ID" value="GER60739.1"/>
    <property type="molecule type" value="Genomic_DNA"/>
</dbReference>
<comment type="caution">
    <text evidence="2">The sequence shown here is derived from an EMBL/GenBank/DDBJ whole genome shotgun (WGS) entry which is preliminary data.</text>
</comment>
<evidence type="ECO:0000256" key="1">
    <source>
        <dbReference type="SAM" id="SignalP"/>
    </source>
</evidence>
<protein>
    <submittedName>
        <fullName evidence="2">Uncharacterized protein</fullName>
    </submittedName>
</protein>
<name>A0A5J4IS39_9FLAO</name>
<keyword evidence="3" id="KW-1185">Reference proteome</keyword>
<dbReference type="AlphaFoldDB" id="A0A5J4IS39"/>
<keyword evidence="1" id="KW-0732">Signal</keyword>
<sequence>MKQFLFFSILFLLSLFSVTAQTNLSDYSFVVVPDNFEFTSEKDQFQLNSMTKQYLNSVGFNAFFQDELPRVNNCDGLYADVISGGSFITTTMQVILKDCKGTVVFESQEGKSKRKDYRQAYQESLREAFKSINKLNVKQTDIVIDTSPSNVLKATEKRLNDKVAPVIKDKVIVSKGSVYSGPESKFSHYTNTRLSFLLRKYFDSYYLYREDSDIDMTFTLLGELKKRPDGKGYKIEGVLNGLATFQENGDLSIQNGTEVSVFVFQN</sequence>
<dbReference type="RefSeq" id="WP_151675169.1">
    <property type="nucleotide sequence ID" value="NZ_BKCG01000010.1"/>
</dbReference>
<gene>
    <name evidence="2" type="ORF">ULMA_28470</name>
</gene>
<dbReference type="Proteomes" id="UP000326509">
    <property type="component" value="Unassembled WGS sequence"/>
</dbReference>
<organism evidence="2 3">
    <name type="scientific">Patiriisocius marinus</name>
    <dbReference type="NCBI Taxonomy" id="1397112"/>
    <lineage>
        <taxon>Bacteria</taxon>
        <taxon>Pseudomonadati</taxon>
        <taxon>Bacteroidota</taxon>
        <taxon>Flavobacteriia</taxon>
        <taxon>Flavobacteriales</taxon>
        <taxon>Flavobacteriaceae</taxon>
        <taxon>Patiriisocius</taxon>
    </lineage>
</organism>